<dbReference type="Gene3D" id="3.40.50.300">
    <property type="entry name" value="P-loop containing nucleotide triphosphate hydrolases"/>
    <property type="match status" value="1"/>
</dbReference>
<keyword evidence="3" id="KW-1185">Reference proteome</keyword>
<dbReference type="InterPro" id="IPR038727">
    <property type="entry name" value="NadR/Ttd14_AAA_dom"/>
</dbReference>
<protein>
    <submittedName>
        <fullName evidence="2">ATPase</fullName>
    </submittedName>
</protein>
<dbReference type="Pfam" id="PF13521">
    <property type="entry name" value="AAA_28"/>
    <property type="match status" value="1"/>
</dbReference>
<dbReference type="Proteomes" id="UP000186894">
    <property type="component" value="Unassembled WGS sequence"/>
</dbReference>
<organism evidence="2 3">
    <name type="scientific">Rhizobium oryziradicis</name>
    <dbReference type="NCBI Taxonomy" id="1867956"/>
    <lineage>
        <taxon>Bacteria</taxon>
        <taxon>Pseudomonadati</taxon>
        <taxon>Pseudomonadota</taxon>
        <taxon>Alphaproteobacteria</taxon>
        <taxon>Hyphomicrobiales</taxon>
        <taxon>Rhizobiaceae</taxon>
        <taxon>Rhizobium/Agrobacterium group</taxon>
        <taxon>Rhizobium</taxon>
    </lineage>
</organism>
<evidence type="ECO:0000259" key="1">
    <source>
        <dbReference type="Pfam" id="PF13521"/>
    </source>
</evidence>
<dbReference type="OrthoDB" id="5638848at2"/>
<accession>A0A1Q8ZQ70</accession>
<dbReference type="EMBL" id="MKIM01000027">
    <property type="protein sequence ID" value="OLP44225.1"/>
    <property type="molecule type" value="Genomic_DNA"/>
</dbReference>
<comment type="caution">
    <text evidence="2">The sequence shown here is derived from an EMBL/GenBank/DDBJ whole genome shotgun (WGS) entry which is preliminary data.</text>
</comment>
<reference evidence="2 3" key="1">
    <citation type="submission" date="2016-09" db="EMBL/GenBank/DDBJ databases">
        <title>Rhizobium oryziradicis sp. nov., isolated from the root of rice.</title>
        <authorList>
            <person name="Zhao J."/>
            <person name="Zhang X."/>
        </authorList>
    </citation>
    <scope>NUCLEOTIDE SEQUENCE [LARGE SCALE GENOMIC DNA]</scope>
    <source>
        <strain evidence="2 3">N19</strain>
    </source>
</reference>
<dbReference type="SUPFAM" id="SSF52540">
    <property type="entry name" value="P-loop containing nucleoside triphosphate hydrolases"/>
    <property type="match status" value="1"/>
</dbReference>
<evidence type="ECO:0000313" key="2">
    <source>
        <dbReference type="EMBL" id="OLP44225.1"/>
    </source>
</evidence>
<dbReference type="AlphaFoldDB" id="A0A1Q8ZQ70"/>
<dbReference type="InterPro" id="IPR027417">
    <property type="entry name" value="P-loop_NTPase"/>
</dbReference>
<dbReference type="STRING" id="1867956.BJF95_06605"/>
<dbReference type="RefSeq" id="WP_075639731.1">
    <property type="nucleotide sequence ID" value="NZ_MKIM01000027.1"/>
</dbReference>
<evidence type="ECO:0000313" key="3">
    <source>
        <dbReference type="Proteomes" id="UP000186894"/>
    </source>
</evidence>
<proteinExistence type="predicted"/>
<feature type="domain" description="NadR/Ttd14 AAA" evidence="1">
    <location>
        <begin position="5"/>
        <end position="167"/>
    </location>
</feature>
<gene>
    <name evidence="2" type="ORF">BJF95_06605</name>
</gene>
<sequence length="179" mass="20063">MNRFVILSGCSGGGKSTLLSALKAKGYATIDEPGRRIVAQEQAADGAALPWINMAAFAQRAITMALEDRERAVSLPGWVFFDRSLIDASSALKTETGDEAQLNALKHQHRYHTRVFLTPPWPEIYQQDAERQHDLTAAEQEYQRLLTTYPALGYEVVVLPKVSVEQRVEFVLTRLEMTK</sequence>
<name>A0A1Q8ZQ70_9HYPH</name>